<keyword evidence="2" id="KW-1185">Reference proteome</keyword>
<dbReference type="AlphaFoldDB" id="A0A162F6M5"/>
<proteinExistence type="predicted"/>
<name>A0A162F6M5_9BACI</name>
<evidence type="ECO:0000313" key="1">
    <source>
        <dbReference type="EMBL" id="KYG34909.1"/>
    </source>
</evidence>
<accession>A0A162F6M5</accession>
<dbReference type="STRING" id="519424.AZF04_00830"/>
<dbReference type="Proteomes" id="UP000075806">
    <property type="component" value="Unassembled WGS sequence"/>
</dbReference>
<reference evidence="1" key="1">
    <citation type="submission" date="2016-02" db="EMBL/GenBank/DDBJ databases">
        <title>Genome sequence of Bacillus trypoxylicola KCTC 13244(T).</title>
        <authorList>
            <person name="Jeong H."/>
            <person name="Park S.-H."/>
            <person name="Choi S.-K."/>
        </authorList>
    </citation>
    <scope>NUCLEOTIDE SEQUENCE [LARGE SCALE GENOMIC DNA]</scope>
    <source>
        <strain evidence="1">KCTC 13244</strain>
    </source>
</reference>
<gene>
    <name evidence="1" type="ORF">AZF04_00830</name>
</gene>
<evidence type="ECO:0000313" key="2">
    <source>
        <dbReference type="Proteomes" id="UP000075806"/>
    </source>
</evidence>
<dbReference type="RefSeq" id="WP_061947163.1">
    <property type="nucleotide sequence ID" value="NZ_LTAO01000001.1"/>
</dbReference>
<comment type="caution">
    <text evidence="1">The sequence shown here is derived from an EMBL/GenBank/DDBJ whole genome shotgun (WGS) entry which is preliminary data.</text>
</comment>
<protein>
    <submittedName>
        <fullName evidence="1">Uncharacterized protein</fullName>
    </submittedName>
</protein>
<organism evidence="1 2">
    <name type="scientific">Alkalihalobacillus trypoxylicola</name>
    <dbReference type="NCBI Taxonomy" id="519424"/>
    <lineage>
        <taxon>Bacteria</taxon>
        <taxon>Bacillati</taxon>
        <taxon>Bacillota</taxon>
        <taxon>Bacilli</taxon>
        <taxon>Bacillales</taxon>
        <taxon>Bacillaceae</taxon>
        <taxon>Alkalihalobacillus</taxon>
    </lineage>
</organism>
<dbReference type="EMBL" id="LTAO01000001">
    <property type="protein sequence ID" value="KYG34909.1"/>
    <property type="molecule type" value="Genomic_DNA"/>
</dbReference>
<sequence length="102" mass="11763">MFKVENDVLDLRFNRQKMKTLESMYNISLMAELTKNRGMLSLHLMEGLFSVGLYNTSEEKTVKGQKALDIFESLIEENGYVNLNNIIIGKLEEDLAFLFHNA</sequence>
<dbReference type="OrthoDB" id="2227441at2"/>